<evidence type="ECO:0000256" key="3">
    <source>
        <dbReference type="ARBA" id="ARBA00023002"/>
    </source>
</evidence>
<dbReference type="InterPro" id="IPR002347">
    <property type="entry name" value="SDR_fam"/>
</dbReference>
<protein>
    <submittedName>
        <fullName evidence="4">Uncharacterized protein</fullName>
    </submittedName>
</protein>
<sequence>MSGLMRGSQGHFSYYAAKGATVHLTKLTAIEFDKTGICVNLIAPGYFPSEMTGKSYPVPAARAGSDEEMTQACLFLTNNRYVNGEILVIDGGVLTQVPGR</sequence>
<dbReference type="Proteomes" id="UP001287356">
    <property type="component" value="Unassembled WGS sequence"/>
</dbReference>
<comment type="caution">
    <text evidence="4">The sequence shown here is derived from an EMBL/GenBank/DDBJ whole genome shotgun (WGS) entry which is preliminary data.</text>
</comment>
<dbReference type="Gene3D" id="3.40.50.720">
    <property type="entry name" value="NAD(P)-binding Rossmann-like Domain"/>
    <property type="match status" value="1"/>
</dbReference>
<reference evidence="4" key="2">
    <citation type="submission" date="2023-06" db="EMBL/GenBank/DDBJ databases">
        <authorList>
            <consortium name="Lawrence Berkeley National Laboratory"/>
            <person name="Haridas S."/>
            <person name="Hensen N."/>
            <person name="Bonometti L."/>
            <person name="Westerberg I."/>
            <person name="Brannstrom I.O."/>
            <person name="Guillou S."/>
            <person name="Cros-Aarteil S."/>
            <person name="Calhoun S."/>
            <person name="Kuo A."/>
            <person name="Mondo S."/>
            <person name="Pangilinan J."/>
            <person name="Riley R."/>
            <person name="Labutti K."/>
            <person name="Andreopoulos B."/>
            <person name="Lipzen A."/>
            <person name="Chen C."/>
            <person name="Yanf M."/>
            <person name="Daum C."/>
            <person name="Ng V."/>
            <person name="Clum A."/>
            <person name="Steindorff A."/>
            <person name="Ohm R."/>
            <person name="Martin F."/>
            <person name="Silar P."/>
            <person name="Natvig D."/>
            <person name="Lalanne C."/>
            <person name="Gautier V."/>
            <person name="Ament-Velasquez S.L."/>
            <person name="Kruys A."/>
            <person name="Hutchinson M.I."/>
            <person name="Powell A.J."/>
            <person name="Barry K."/>
            <person name="Miller A.N."/>
            <person name="Grigoriev I.V."/>
            <person name="Debuchy R."/>
            <person name="Gladieux P."/>
            <person name="Thoren M.H."/>
            <person name="Johannesson H."/>
        </authorList>
    </citation>
    <scope>NUCLEOTIDE SEQUENCE</scope>
    <source>
        <strain evidence="4">CBS 958.72</strain>
    </source>
</reference>
<reference evidence="4" key="1">
    <citation type="journal article" date="2023" name="Mol. Phylogenet. Evol.">
        <title>Genome-scale phylogeny and comparative genomics of the fungal order Sordariales.</title>
        <authorList>
            <person name="Hensen N."/>
            <person name="Bonometti L."/>
            <person name="Westerberg I."/>
            <person name="Brannstrom I.O."/>
            <person name="Guillou S."/>
            <person name="Cros-Aarteil S."/>
            <person name="Calhoun S."/>
            <person name="Haridas S."/>
            <person name="Kuo A."/>
            <person name="Mondo S."/>
            <person name="Pangilinan J."/>
            <person name="Riley R."/>
            <person name="LaButti K."/>
            <person name="Andreopoulos B."/>
            <person name="Lipzen A."/>
            <person name="Chen C."/>
            <person name="Yan M."/>
            <person name="Daum C."/>
            <person name="Ng V."/>
            <person name="Clum A."/>
            <person name="Steindorff A."/>
            <person name="Ohm R.A."/>
            <person name="Martin F."/>
            <person name="Silar P."/>
            <person name="Natvig D.O."/>
            <person name="Lalanne C."/>
            <person name="Gautier V."/>
            <person name="Ament-Velasquez S.L."/>
            <person name="Kruys A."/>
            <person name="Hutchinson M.I."/>
            <person name="Powell A.J."/>
            <person name="Barry K."/>
            <person name="Miller A.N."/>
            <person name="Grigoriev I.V."/>
            <person name="Debuchy R."/>
            <person name="Gladieux P."/>
            <person name="Hiltunen Thoren M."/>
            <person name="Johannesson H."/>
        </authorList>
    </citation>
    <scope>NUCLEOTIDE SEQUENCE</scope>
    <source>
        <strain evidence="4">CBS 958.72</strain>
    </source>
</reference>
<keyword evidence="3" id="KW-0560">Oxidoreductase</keyword>
<dbReference type="PANTHER" id="PTHR43618:SF1">
    <property type="entry name" value="SHORT CHAIN DEHYDROGENASE_REDUCTASE"/>
    <property type="match status" value="1"/>
</dbReference>
<dbReference type="AlphaFoldDB" id="A0AAE0JZP6"/>
<dbReference type="GO" id="GO:0016491">
    <property type="term" value="F:oxidoreductase activity"/>
    <property type="evidence" value="ECO:0007669"/>
    <property type="project" value="UniProtKB-KW"/>
</dbReference>
<evidence type="ECO:0000313" key="4">
    <source>
        <dbReference type="EMBL" id="KAK3367398.1"/>
    </source>
</evidence>
<dbReference type="PANTHER" id="PTHR43618">
    <property type="entry name" value="7-ALPHA-HYDROXYSTEROID DEHYDROGENASE"/>
    <property type="match status" value="1"/>
</dbReference>
<dbReference type="InterPro" id="IPR052178">
    <property type="entry name" value="Sec_Metab_Biosynth_SDR"/>
</dbReference>
<keyword evidence="5" id="KW-1185">Reference proteome</keyword>
<comment type="similarity">
    <text evidence="1">Belongs to the short-chain dehydrogenases/reductases (SDR) family.</text>
</comment>
<organism evidence="4 5">
    <name type="scientific">Lasiosphaeria ovina</name>
    <dbReference type="NCBI Taxonomy" id="92902"/>
    <lineage>
        <taxon>Eukaryota</taxon>
        <taxon>Fungi</taxon>
        <taxon>Dikarya</taxon>
        <taxon>Ascomycota</taxon>
        <taxon>Pezizomycotina</taxon>
        <taxon>Sordariomycetes</taxon>
        <taxon>Sordariomycetidae</taxon>
        <taxon>Sordariales</taxon>
        <taxon>Lasiosphaeriaceae</taxon>
        <taxon>Lasiosphaeria</taxon>
    </lineage>
</organism>
<dbReference type="InterPro" id="IPR036291">
    <property type="entry name" value="NAD(P)-bd_dom_sf"/>
</dbReference>
<gene>
    <name evidence="4" type="ORF">B0T24DRAFT_651622</name>
</gene>
<dbReference type="EMBL" id="JAULSN010000007">
    <property type="protein sequence ID" value="KAK3367398.1"/>
    <property type="molecule type" value="Genomic_DNA"/>
</dbReference>
<name>A0AAE0JZP6_9PEZI</name>
<proteinExistence type="inferred from homology"/>
<accession>A0AAE0JZP6</accession>
<dbReference type="PRINTS" id="PR00081">
    <property type="entry name" value="GDHRDH"/>
</dbReference>
<keyword evidence="2" id="KW-0521">NADP</keyword>
<evidence type="ECO:0000256" key="1">
    <source>
        <dbReference type="ARBA" id="ARBA00006484"/>
    </source>
</evidence>
<evidence type="ECO:0000256" key="2">
    <source>
        <dbReference type="ARBA" id="ARBA00022857"/>
    </source>
</evidence>
<dbReference type="SUPFAM" id="SSF51735">
    <property type="entry name" value="NAD(P)-binding Rossmann-fold domains"/>
    <property type="match status" value="1"/>
</dbReference>
<evidence type="ECO:0000313" key="5">
    <source>
        <dbReference type="Proteomes" id="UP001287356"/>
    </source>
</evidence>
<dbReference type="Pfam" id="PF13561">
    <property type="entry name" value="adh_short_C2"/>
    <property type="match status" value="1"/>
</dbReference>